<keyword evidence="2 6" id="KW-0813">Transport</keyword>
<evidence type="ECO:0000313" key="9">
    <source>
        <dbReference type="Proteomes" id="UP000223071"/>
    </source>
</evidence>
<dbReference type="GO" id="GO:0015267">
    <property type="term" value="F:channel activity"/>
    <property type="evidence" value="ECO:0007669"/>
    <property type="project" value="InterPro"/>
</dbReference>
<feature type="transmembrane region" description="Helical" evidence="7">
    <location>
        <begin position="125"/>
        <end position="144"/>
    </location>
</feature>
<keyword evidence="9" id="KW-1185">Reference proteome</keyword>
<protein>
    <submittedName>
        <fullName evidence="8">Aquaporin NIP</fullName>
    </submittedName>
</protein>
<reference evidence="8 9" key="1">
    <citation type="submission" date="2017-09" db="EMBL/GenBank/DDBJ databases">
        <title>Sequencing the genomes of two abundant thermophiles in Great Basin hot springs: Thermocrinis jamiesonii and novel Chloroflexi Thermoflexus hugenholtzii.</title>
        <authorList>
            <person name="Hedlund B."/>
        </authorList>
    </citation>
    <scope>NUCLEOTIDE SEQUENCE [LARGE SCALE GENOMIC DNA]</scope>
    <source>
        <strain evidence="8 9">G233</strain>
    </source>
</reference>
<dbReference type="Gene3D" id="1.20.1080.10">
    <property type="entry name" value="Glycerol uptake facilitator protein"/>
    <property type="match status" value="1"/>
</dbReference>
<dbReference type="InterPro" id="IPR022357">
    <property type="entry name" value="MIP_CS"/>
</dbReference>
<dbReference type="InterPro" id="IPR000425">
    <property type="entry name" value="MIP"/>
</dbReference>
<gene>
    <name evidence="8" type="ORF">A9A59_0617</name>
</gene>
<feature type="transmembrane region" description="Helical" evidence="7">
    <location>
        <begin position="151"/>
        <end position="172"/>
    </location>
</feature>
<dbReference type="PANTHER" id="PTHR45724:SF13">
    <property type="entry name" value="AQUAPORIN NIP1-1-RELATED"/>
    <property type="match status" value="1"/>
</dbReference>
<dbReference type="InterPro" id="IPR023271">
    <property type="entry name" value="Aquaporin-like"/>
</dbReference>
<dbReference type="GO" id="GO:0016020">
    <property type="term" value="C:membrane"/>
    <property type="evidence" value="ECO:0007669"/>
    <property type="project" value="UniProtKB-SubCell"/>
</dbReference>
<evidence type="ECO:0000256" key="1">
    <source>
        <dbReference type="ARBA" id="ARBA00004141"/>
    </source>
</evidence>
<dbReference type="InterPro" id="IPR034294">
    <property type="entry name" value="Aquaporin_transptr"/>
</dbReference>
<dbReference type="PROSITE" id="PS00221">
    <property type="entry name" value="MIP"/>
    <property type="match status" value="1"/>
</dbReference>
<dbReference type="EMBL" id="PDJQ01000001">
    <property type="protein sequence ID" value="PFG73421.1"/>
    <property type="molecule type" value="Genomic_DNA"/>
</dbReference>
<dbReference type="PRINTS" id="PR00783">
    <property type="entry name" value="MINTRINSICP"/>
</dbReference>
<evidence type="ECO:0000313" key="8">
    <source>
        <dbReference type="EMBL" id="PFG73421.1"/>
    </source>
</evidence>
<keyword evidence="4 7" id="KW-1133">Transmembrane helix</keyword>
<feature type="transmembrane region" description="Helical" evidence="7">
    <location>
        <begin position="38"/>
        <end position="58"/>
    </location>
</feature>
<dbReference type="SUPFAM" id="SSF81338">
    <property type="entry name" value="Aquaporin-like"/>
    <property type="match status" value="1"/>
</dbReference>
<comment type="caution">
    <text evidence="8">The sequence shown here is derived from an EMBL/GenBank/DDBJ whole genome shotgun (WGS) entry which is preliminary data.</text>
</comment>
<feature type="transmembrane region" description="Helical" evidence="7">
    <location>
        <begin position="196"/>
        <end position="216"/>
    </location>
</feature>
<comment type="subcellular location">
    <subcellularLocation>
        <location evidence="1">Membrane</location>
        <topology evidence="1">Multi-pass membrane protein</topology>
    </subcellularLocation>
</comment>
<evidence type="ECO:0000256" key="6">
    <source>
        <dbReference type="RuleBase" id="RU000477"/>
    </source>
</evidence>
<accession>A0A2A9HE56</accession>
<dbReference type="PANTHER" id="PTHR45724">
    <property type="entry name" value="AQUAPORIN NIP2-1"/>
    <property type="match status" value="1"/>
</dbReference>
<name>A0A2A9HE56_TEPT2</name>
<sequence>MSREQAAPYLAEALGTFALVFAGPGAIAVDAASGGAVSGVGIGLSFGLIVMAMIFALGHISGCHINPAITLAFAARRRIGPAAALGYIAAQLAGAALAGLAIVAIVGDYADAGASLPRLGGTDAALVSEVVLTFFLALVVFSVATDARAQGALAAIAIGGYVAMAATGWGPVANASMNPARSFGPAVASGAWHAHWVYWLGPIAGALLGALAFELIRPGSPPGPPPPGRS</sequence>
<proteinExistence type="inferred from homology"/>
<dbReference type="RefSeq" id="WP_098502878.1">
    <property type="nucleotide sequence ID" value="NZ_PDJQ01000001.1"/>
</dbReference>
<dbReference type="AlphaFoldDB" id="A0A2A9HE56"/>
<evidence type="ECO:0000256" key="3">
    <source>
        <dbReference type="ARBA" id="ARBA00022692"/>
    </source>
</evidence>
<comment type="similarity">
    <text evidence="6">Belongs to the MIP/aquaporin (TC 1.A.8) family.</text>
</comment>
<evidence type="ECO:0000256" key="4">
    <source>
        <dbReference type="ARBA" id="ARBA00022989"/>
    </source>
</evidence>
<dbReference type="Proteomes" id="UP000223071">
    <property type="component" value="Unassembled WGS sequence"/>
</dbReference>
<keyword evidence="5 7" id="KW-0472">Membrane</keyword>
<dbReference type="Pfam" id="PF00230">
    <property type="entry name" value="MIP"/>
    <property type="match status" value="1"/>
</dbReference>
<evidence type="ECO:0000256" key="7">
    <source>
        <dbReference type="SAM" id="Phobius"/>
    </source>
</evidence>
<evidence type="ECO:0000256" key="5">
    <source>
        <dbReference type="ARBA" id="ARBA00023136"/>
    </source>
</evidence>
<keyword evidence="3 6" id="KW-0812">Transmembrane</keyword>
<organism evidence="8 9">
    <name type="scientific">Tepidiforma thermophila (strain KCTC 52669 / CGMCC 1.13589 / G233)</name>
    <dbReference type="NCBI Taxonomy" id="2761530"/>
    <lineage>
        <taxon>Bacteria</taxon>
        <taxon>Bacillati</taxon>
        <taxon>Chloroflexota</taxon>
        <taxon>Tepidiformia</taxon>
        <taxon>Tepidiformales</taxon>
        <taxon>Tepidiformaceae</taxon>
        <taxon>Tepidiforma</taxon>
    </lineage>
</organism>
<feature type="transmembrane region" description="Helical" evidence="7">
    <location>
        <begin position="79"/>
        <end position="105"/>
    </location>
</feature>
<evidence type="ECO:0000256" key="2">
    <source>
        <dbReference type="ARBA" id="ARBA00022448"/>
    </source>
</evidence>